<dbReference type="PANTHER" id="PTHR12736">
    <property type="entry name" value="LANC-LIKE PROTEIN"/>
    <property type="match status" value="1"/>
</dbReference>
<feature type="transmembrane region" description="Helical" evidence="2">
    <location>
        <begin position="401"/>
        <end position="430"/>
    </location>
</feature>
<dbReference type="CDD" id="cd04794">
    <property type="entry name" value="euk_LANCL"/>
    <property type="match status" value="1"/>
</dbReference>
<dbReference type="AlphaFoldDB" id="A0A8S1QCX8"/>
<evidence type="ECO:0000313" key="5">
    <source>
        <dbReference type="Proteomes" id="UP000688137"/>
    </source>
</evidence>
<feature type="transmembrane region" description="Helical" evidence="2">
    <location>
        <begin position="442"/>
        <end position="461"/>
    </location>
</feature>
<evidence type="ECO:0000259" key="3">
    <source>
        <dbReference type="PROSITE" id="PS50222"/>
    </source>
</evidence>
<keyword evidence="2" id="KW-1133">Transmembrane helix</keyword>
<keyword evidence="5" id="KW-1185">Reference proteome</keyword>
<feature type="binding site" evidence="1">
    <location>
        <position position="880"/>
    </location>
    <ligand>
        <name>Zn(2+)</name>
        <dbReference type="ChEBI" id="CHEBI:29105"/>
    </ligand>
</feature>
<reference evidence="4" key="1">
    <citation type="submission" date="2021-01" db="EMBL/GenBank/DDBJ databases">
        <authorList>
            <consortium name="Genoscope - CEA"/>
            <person name="William W."/>
        </authorList>
    </citation>
    <scope>NUCLEOTIDE SEQUENCE</scope>
</reference>
<feature type="domain" description="EF-hand" evidence="3">
    <location>
        <begin position="32"/>
        <end position="67"/>
    </location>
</feature>
<dbReference type="InterPro" id="IPR002048">
    <property type="entry name" value="EF_hand_dom"/>
</dbReference>
<dbReference type="PROSITE" id="PS50222">
    <property type="entry name" value="EF_HAND_2"/>
    <property type="match status" value="1"/>
</dbReference>
<gene>
    <name evidence="4" type="ORF">PPRIM_AZ9-3.1.T1520143</name>
</gene>
<dbReference type="Pfam" id="PF13499">
    <property type="entry name" value="EF-hand_7"/>
    <property type="match status" value="1"/>
</dbReference>
<feature type="binding site" evidence="1">
    <location>
        <position position="881"/>
    </location>
    <ligand>
        <name>Zn(2+)</name>
        <dbReference type="ChEBI" id="CHEBI:29105"/>
    </ligand>
</feature>
<dbReference type="EMBL" id="CAJJDM010000157">
    <property type="protein sequence ID" value="CAD8112791.1"/>
    <property type="molecule type" value="Genomic_DNA"/>
</dbReference>
<feature type="binding site" evidence="1">
    <location>
        <position position="834"/>
    </location>
    <ligand>
        <name>Zn(2+)</name>
        <dbReference type="ChEBI" id="CHEBI:29105"/>
    </ligand>
</feature>
<dbReference type="GO" id="GO:0031179">
    <property type="term" value="P:peptide modification"/>
    <property type="evidence" value="ECO:0007669"/>
    <property type="project" value="InterPro"/>
</dbReference>
<dbReference type="SMART" id="SM01260">
    <property type="entry name" value="LANC_like"/>
    <property type="match status" value="1"/>
</dbReference>
<organism evidence="4 5">
    <name type="scientific">Paramecium primaurelia</name>
    <dbReference type="NCBI Taxonomy" id="5886"/>
    <lineage>
        <taxon>Eukaryota</taxon>
        <taxon>Sar</taxon>
        <taxon>Alveolata</taxon>
        <taxon>Ciliophora</taxon>
        <taxon>Intramacronucleata</taxon>
        <taxon>Oligohymenophorea</taxon>
        <taxon>Peniculida</taxon>
        <taxon>Parameciidae</taxon>
        <taxon>Paramecium</taxon>
    </lineage>
</organism>
<proteinExistence type="predicted"/>
<dbReference type="CDD" id="cd00051">
    <property type="entry name" value="EFh"/>
    <property type="match status" value="1"/>
</dbReference>
<dbReference type="PANTHER" id="PTHR12736:SF7">
    <property type="entry name" value="LANC-LIKE PROTEIN 3"/>
    <property type="match status" value="1"/>
</dbReference>
<evidence type="ECO:0000313" key="4">
    <source>
        <dbReference type="EMBL" id="CAD8112791.1"/>
    </source>
</evidence>
<dbReference type="Proteomes" id="UP000688137">
    <property type="component" value="Unassembled WGS sequence"/>
</dbReference>
<dbReference type="Pfam" id="PF05147">
    <property type="entry name" value="LANC_like"/>
    <property type="match status" value="1"/>
</dbReference>
<keyword evidence="1" id="KW-0479">Metal-binding</keyword>
<keyword evidence="1" id="KW-0862">Zinc</keyword>
<keyword evidence="2" id="KW-0472">Membrane</keyword>
<dbReference type="GO" id="GO:0005509">
    <property type="term" value="F:calcium ion binding"/>
    <property type="evidence" value="ECO:0007669"/>
    <property type="project" value="InterPro"/>
</dbReference>
<name>A0A8S1QCX8_PARPR</name>
<dbReference type="PROSITE" id="PS00018">
    <property type="entry name" value="EF_HAND_1"/>
    <property type="match status" value="1"/>
</dbReference>
<evidence type="ECO:0000256" key="2">
    <source>
        <dbReference type="SAM" id="Phobius"/>
    </source>
</evidence>
<sequence length="967" mass="113669">MSRQVYVSPERMTIQKLEEYPSALQDLNFNHSRFQEIEGEFKALDVDQSGWLSLTELELHLKRKGCDQQLVQEIFNDLNTNQDQKISKDEFTHGYLNKEQNLIDQVKSFEIKIKQIRTSEEEFKQQINVANHQQFIITLQSGCLNQFYRQQDDIIKASKQIEVLFQCNEASDGHDRFSKPSLNCEYPVWGDKITYILHQIHQIEISVELIEIHQLQKQSLGKLRVQKDLQQDFQIQEQLIFEGIGEILVLFEYINDWNEYIKMQMQYCEQNVNNLLDQIRQIKRKLYFMKQLYNFDNSNLKQKETLSLSLLPAYKLDNQTNKSFQQQENKAQYDTQPIFNQCQQSQPESIRIQQIAILDQQDYKQQNDLPDAFNIFKHSLSEPDAFIIDMDQIKNQQNYKLMGILVLLITINIAFSRCDFLGLLLVLLSIPYQNKKWNNQQLQFYSYGMIFSLILDFYWYLYSITKGSQNLLIVFLIYINAIINMDLHYQSTFYAYQLVLGKFMYSIKSVDIIDLNFLMSYKLQIGNQRYTQIHLTNPLPQDNMIENVFESLVNELKQFRQNVPVGCLTDKCSHQQKEKQDLSMFSGAGGYLYLYLRMYEFVKTLPEDLQTFCTSGLSDQELPEFYNPEIYLDLAQKQYDAMQAILKQDRYITFLMSNIAISLLGADLYFIKKDKENFSKNISQVLGVFANIMANPNQFQQELLYGIPGYLYMFLWINKKYSKEQGPYQLDLTSHIFNLCKMIVAQCGDGIMKCKFFNQTYFGAAHGILGIIQILLLSYEQAKDYFHLKDEKFTLKMLESIQLTLDYLIKIYYKQGNIPPSAEGIQSVELQQFCHGIPGALSPLLKAYQIFNNQDYMNASIHMSETLYKYGMIKKGYGICHGIPGNSYGFMQIYQVTKNEKFRRYAFQFLQYKQNPHVFNEVKNFPFYDRHVVGMSDNPFSLMLGSVGDMCAMMDFINYKRMPGYEV</sequence>
<keyword evidence="2" id="KW-0812">Transmembrane</keyword>
<dbReference type="InterPro" id="IPR018247">
    <property type="entry name" value="EF_Hand_1_Ca_BS"/>
</dbReference>
<dbReference type="InterPro" id="IPR007822">
    <property type="entry name" value="LANC-like"/>
</dbReference>
<feature type="transmembrane region" description="Helical" evidence="2">
    <location>
        <begin position="467"/>
        <end position="487"/>
    </location>
</feature>
<protein>
    <recommendedName>
        <fullName evidence="3">EF-hand domain-containing protein</fullName>
    </recommendedName>
</protein>
<evidence type="ECO:0000256" key="1">
    <source>
        <dbReference type="PIRSR" id="PIRSR607822-1"/>
    </source>
</evidence>
<accession>A0A8S1QCX8</accession>
<dbReference type="GO" id="GO:0005886">
    <property type="term" value="C:plasma membrane"/>
    <property type="evidence" value="ECO:0007669"/>
    <property type="project" value="TreeGrafter"/>
</dbReference>
<comment type="caution">
    <text evidence="4">The sequence shown here is derived from an EMBL/GenBank/DDBJ whole genome shotgun (WGS) entry which is preliminary data.</text>
</comment>